<proteinExistence type="predicted"/>
<dbReference type="Pfam" id="PF13692">
    <property type="entry name" value="Glyco_trans_1_4"/>
    <property type="match status" value="1"/>
</dbReference>
<dbReference type="Proteomes" id="UP001178662">
    <property type="component" value="Chromosome"/>
</dbReference>
<dbReference type="EMBL" id="CP119317">
    <property type="protein sequence ID" value="WEK54932.1"/>
    <property type="molecule type" value="Genomic_DNA"/>
</dbReference>
<evidence type="ECO:0000313" key="3">
    <source>
        <dbReference type="Proteomes" id="UP001178662"/>
    </source>
</evidence>
<accession>A0AA95EY53</accession>
<dbReference type="Pfam" id="PF13439">
    <property type="entry name" value="Glyco_transf_4"/>
    <property type="match status" value="1"/>
</dbReference>
<dbReference type="PANTHER" id="PTHR45947:SF3">
    <property type="entry name" value="SULFOQUINOVOSYL TRANSFERASE SQD2"/>
    <property type="match status" value="1"/>
</dbReference>
<dbReference type="CDD" id="cd03801">
    <property type="entry name" value="GT4_PimA-like"/>
    <property type="match status" value="1"/>
</dbReference>
<keyword evidence="3" id="KW-1185">Reference proteome</keyword>
<gene>
    <name evidence="2" type="ORF">P0Y55_02280</name>
</gene>
<dbReference type="SUPFAM" id="SSF53756">
    <property type="entry name" value="UDP-Glycosyltransferase/glycogen phosphorylase"/>
    <property type="match status" value="1"/>
</dbReference>
<dbReference type="Gene3D" id="3.40.50.2000">
    <property type="entry name" value="Glycogen Phosphorylase B"/>
    <property type="match status" value="2"/>
</dbReference>
<name>A0AA95EY53_9BACL</name>
<protein>
    <submittedName>
        <fullName evidence="2">Glycosyltransferase family 4 protein</fullName>
    </submittedName>
</protein>
<evidence type="ECO:0000313" key="2">
    <source>
        <dbReference type="EMBL" id="WEK54932.1"/>
    </source>
</evidence>
<organism evidence="2 3">
    <name type="scientific">Candidatus Cohnella colombiensis</name>
    <dbReference type="NCBI Taxonomy" id="3121368"/>
    <lineage>
        <taxon>Bacteria</taxon>
        <taxon>Bacillati</taxon>
        <taxon>Bacillota</taxon>
        <taxon>Bacilli</taxon>
        <taxon>Bacillales</taxon>
        <taxon>Paenibacillaceae</taxon>
        <taxon>Cohnella</taxon>
    </lineage>
</organism>
<reference evidence="2" key="1">
    <citation type="submission" date="2023-03" db="EMBL/GenBank/DDBJ databases">
        <title>Andean soil-derived lignocellulolytic bacterial consortium as a source of novel taxa and putative plastic-active enzymes.</title>
        <authorList>
            <person name="Diaz-Garcia L."/>
            <person name="Chuvochina M."/>
            <person name="Feuerriegel G."/>
            <person name="Bunk B."/>
            <person name="Sproer C."/>
            <person name="Streit W.R."/>
            <person name="Rodriguez L.M."/>
            <person name="Overmann J."/>
            <person name="Jimenez D.J."/>
        </authorList>
    </citation>
    <scope>NUCLEOTIDE SEQUENCE</scope>
    <source>
        <strain evidence="2">MAG 2441</strain>
    </source>
</reference>
<sequence length="421" mass="48031">MRIAWIGPMPNNDGGAKGVGRMILLELAKQGIEVDCYFPGKPADLPKELVREEKLKIYCQPSNWEWNRWYSRSNFMKFLTGQLANLKCEVKLAKLLVEQHQRNPYDLVYQFSHIEIHALKKYKKKLPPIVIHPSVHAAGELRWHRKEAHLSRQSEPLFKQIAVRLLLMTRSYVQRRHIRVANHVLSLSENFAKEMTQDYRLSPMKKMYYVPNPIDLERYHPNPNAIKYDADGRMTFLFVSRIAVRKGVEMMVELSHRLSDMKDQIHILIVGNHSLWSDYRGLLRQLNTDVGTYVGKLTGNKMNSIYHAVDALIQPSHYEPFGLTVGEALASGRPVIASDKVGAAEGVDERCCRTFTAGDMDQLEQCVRKLYADLNSTQAIEIATLARSEAVRLYSNPVVVSHLVSILHEIAGASEVACARE</sequence>
<dbReference type="InterPro" id="IPR028098">
    <property type="entry name" value="Glyco_trans_4-like_N"/>
</dbReference>
<dbReference type="GO" id="GO:0016757">
    <property type="term" value="F:glycosyltransferase activity"/>
    <property type="evidence" value="ECO:0007669"/>
    <property type="project" value="TreeGrafter"/>
</dbReference>
<feature type="domain" description="Glycosyltransferase subfamily 4-like N-terminal" evidence="1">
    <location>
        <begin position="22"/>
        <end position="218"/>
    </location>
</feature>
<dbReference type="AlphaFoldDB" id="A0AA95EY53"/>
<evidence type="ECO:0000259" key="1">
    <source>
        <dbReference type="Pfam" id="PF13439"/>
    </source>
</evidence>
<dbReference type="PANTHER" id="PTHR45947">
    <property type="entry name" value="SULFOQUINOVOSYL TRANSFERASE SQD2"/>
    <property type="match status" value="1"/>
</dbReference>
<dbReference type="InterPro" id="IPR050194">
    <property type="entry name" value="Glycosyltransferase_grp1"/>
</dbReference>